<organism evidence="1 2">
    <name type="scientific">Paenibacillus eucommiae</name>
    <dbReference type="NCBI Taxonomy" id="1355755"/>
    <lineage>
        <taxon>Bacteria</taxon>
        <taxon>Bacillati</taxon>
        <taxon>Bacillota</taxon>
        <taxon>Bacilli</taxon>
        <taxon>Bacillales</taxon>
        <taxon>Paenibacillaceae</taxon>
        <taxon>Paenibacillus</taxon>
    </lineage>
</organism>
<reference evidence="1 2" key="1">
    <citation type="submission" date="2021-03" db="EMBL/GenBank/DDBJ databases">
        <title>Genomic Encyclopedia of Type Strains, Phase IV (KMG-IV): sequencing the most valuable type-strain genomes for metagenomic binning, comparative biology and taxonomic classification.</title>
        <authorList>
            <person name="Goeker M."/>
        </authorList>
    </citation>
    <scope>NUCLEOTIDE SEQUENCE [LARGE SCALE GENOMIC DNA]</scope>
    <source>
        <strain evidence="1 2">DSM 26048</strain>
    </source>
</reference>
<evidence type="ECO:0008006" key="3">
    <source>
        <dbReference type="Google" id="ProtNLM"/>
    </source>
</evidence>
<name>A0ABS4IT32_9BACL</name>
<sequence length="1078" mass="122736">MTRRVEQVFQEFQHPSSKFRGKPFWSWNGKLEKEELLRQIGVMQQMGLGGFTMHSRTGLATEYLSEEWFELIEACAAEGERLGLEAWLYDEDRWPSGSAGGMVTEDEQYRMKYLMLDVVPAASFEWTTDTVAAFEADLDGVRLQRYEALNKGDSPSPDSTVLVFRVESMRASSFFNGNCYLDTMKKEAAEKFIESTHEKYKQRMGERFGKSIQAIFTDEPYRGEVMSNVCRDNSNPEWGIPWTEALFHEFQERFQYDLRLRLPEVFLLYGDEEMSEVKWHYMELIQQLFLNNFAKPLYDWCRENKLLLTGHVWHEDSLTAQTIPCGSVMRYYEYMDIPGVDVLTENNRNYWIVKQLTSAARQLGKHWLLSELYGCTGWQMSFESHKRVGDWQALFGINVRSHHLSWYTMKGEAKRDYPGSIFHQSAWWEDYAYVESYFARIGAAMSEGTACCDTLVMNPVESVWGQVHPGWTRDFKPLSASIQQLETRYEQMFHWLSGAQIDFDYGDEEMLSRLGHVGRDEAGLPYLQLGEARYKQVVIAGMTTIRSTTLQLLSAFMEQGGKVIFAGDAPAYVDARRSEQAEMLSGQGLRVTFEQQAVTAACEQGIGRRVKLCDKLTGQAITDIYVQVKELDDALFVLAVNMNGTREYEQVLVTVEGSDGFVQEWHCQDGTRSAITSVPVSGEREAQGIEFGTRFYPGGERLFVMMKQQDPELTEQQVFRDTKTIALAESYAYALNEPNVLVLDRVRYQVQGEWMPETDVLKADQEIRRRLQLPLRGGEMVQPWFRELLEQKQAEAIGSGGSGGDGSIGGRGSNFSRVDSKLSEEACITLVYEFDVEVLPQQDLELVAENPELFTVKVNGVELNTGDSQFWIDVCFKRVRLPIGLIQEGRNEIALTAQFHEGVDLEAIYVLGGFGVKLEGTHRTIVRLPERLAAQDLTSQGLPFYSGKITYRLEGTAETGLAEISLPGSPDHTRCFVKAGRYGGACIKVNPEGAVPQLMAWQPNEADITDELRRGETLSLELTLTRRNTFGPLHHHPLYPDWYGPEQFISEGDFYREDYALVPTGLLEAPVLVIKERL</sequence>
<dbReference type="Proteomes" id="UP001519287">
    <property type="component" value="Unassembled WGS sequence"/>
</dbReference>
<protein>
    <recommendedName>
        <fullName evidence="3">Alpha-L-rhamnosidase</fullName>
    </recommendedName>
</protein>
<dbReference type="EMBL" id="JAGGLB010000006">
    <property type="protein sequence ID" value="MBP1990710.1"/>
    <property type="molecule type" value="Genomic_DNA"/>
</dbReference>
<dbReference type="RefSeq" id="WP_209971478.1">
    <property type="nucleotide sequence ID" value="NZ_JAGGLB010000006.1"/>
</dbReference>
<comment type="caution">
    <text evidence="1">The sequence shown here is derived from an EMBL/GenBank/DDBJ whole genome shotgun (WGS) entry which is preliminary data.</text>
</comment>
<keyword evidence="2" id="KW-1185">Reference proteome</keyword>
<evidence type="ECO:0000313" key="2">
    <source>
        <dbReference type="Proteomes" id="UP001519287"/>
    </source>
</evidence>
<dbReference type="InterPro" id="IPR053161">
    <property type="entry name" value="Ulvan_degrading_GH"/>
</dbReference>
<dbReference type="PANTHER" id="PTHR36848">
    <property type="entry name" value="DNA-BINDING PROTEIN (PUTATIVE SECRETED PROTEIN)-RELATED"/>
    <property type="match status" value="1"/>
</dbReference>
<gene>
    <name evidence="1" type="ORF">J2Z66_002316</name>
</gene>
<accession>A0ABS4IT32</accession>
<evidence type="ECO:0000313" key="1">
    <source>
        <dbReference type="EMBL" id="MBP1990710.1"/>
    </source>
</evidence>
<proteinExistence type="predicted"/>
<dbReference type="PANTHER" id="PTHR36848:SF2">
    <property type="entry name" value="SECRETED PROTEIN"/>
    <property type="match status" value="1"/>
</dbReference>